<reference evidence="2 3" key="1">
    <citation type="submission" date="2019-08" db="EMBL/GenBank/DDBJ databases">
        <title>Identification of a novel species of the genus Boseongicola.</title>
        <authorList>
            <person name="Zhang X.-Q."/>
        </authorList>
    </citation>
    <scope>NUCLEOTIDE SEQUENCE [LARGE SCALE GENOMIC DNA]</scope>
    <source>
        <strain evidence="2 3">HY14</strain>
    </source>
</reference>
<dbReference type="RefSeq" id="WP_148377087.1">
    <property type="nucleotide sequence ID" value="NZ_VSIY01000004.1"/>
</dbReference>
<evidence type="ECO:0000313" key="3">
    <source>
        <dbReference type="Proteomes" id="UP000322080"/>
    </source>
</evidence>
<name>A0A5D0RLK4_9RHOB</name>
<dbReference type="GO" id="GO:0004853">
    <property type="term" value="F:uroporphyrinogen decarboxylase activity"/>
    <property type="evidence" value="ECO:0007669"/>
    <property type="project" value="InterPro"/>
</dbReference>
<dbReference type="PANTHER" id="PTHR47099:SF1">
    <property type="entry name" value="METHYLCOBAMIDE:COM METHYLTRANSFERASE MTBA"/>
    <property type="match status" value="1"/>
</dbReference>
<accession>A0A5D0RLK4</accession>
<dbReference type="EMBL" id="VSIY01000004">
    <property type="protein sequence ID" value="TYB82323.1"/>
    <property type="molecule type" value="Genomic_DNA"/>
</dbReference>
<dbReference type="Pfam" id="PF01208">
    <property type="entry name" value="URO-D"/>
    <property type="match status" value="1"/>
</dbReference>
<gene>
    <name evidence="2" type="ORF">FVF75_06280</name>
</gene>
<evidence type="ECO:0000313" key="2">
    <source>
        <dbReference type="EMBL" id="TYB82323.1"/>
    </source>
</evidence>
<dbReference type="Gene3D" id="3.20.20.210">
    <property type="match status" value="1"/>
</dbReference>
<evidence type="ECO:0000259" key="1">
    <source>
        <dbReference type="Pfam" id="PF01208"/>
    </source>
</evidence>
<proteinExistence type="predicted"/>
<sequence length="314" mass="35389">MNKRERFYAAVAGEPVDRPPLSVWMHFVTPYMDGQQAAERHCEFFRQYDWDLAKAVSDYRHPMPDGMETIETAADMGRITVQSMDHPTYANQIALLNGIRAELGEDWPVIDTTFDPIQQILRHAGFSTMQIILDNPEAAKPMLEAATETVILYMRELEKNGVDGVFYSTRAAAQEDCVQGFTQDAFEELMRPYDLAILEETKGVVRMLHACKSHLDLERVADYPHEVLSWAAHDKTCPTIAEMRPRTDKCIMAGIDQARVIEQSRPEIRHDIDEALAVTGGQNFILAPGCTFGSNAPAHVLDTIAEYGRDWKAA</sequence>
<feature type="domain" description="Uroporphyrinogen decarboxylase (URO-D)" evidence="1">
    <location>
        <begin position="68"/>
        <end position="306"/>
    </location>
</feature>
<organism evidence="2 3">
    <name type="scientific">Maritimibacter fusiformis</name>
    <dbReference type="NCBI Taxonomy" id="2603819"/>
    <lineage>
        <taxon>Bacteria</taxon>
        <taxon>Pseudomonadati</taxon>
        <taxon>Pseudomonadota</taxon>
        <taxon>Alphaproteobacteria</taxon>
        <taxon>Rhodobacterales</taxon>
        <taxon>Roseobacteraceae</taxon>
        <taxon>Maritimibacter</taxon>
    </lineage>
</organism>
<dbReference type="GO" id="GO:0006779">
    <property type="term" value="P:porphyrin-containing compound biosynthetic process"/>
    <property type="evidence" value="ECO:0007669"/>
    <property type="project" value="InterPro"/>
</dbReference>
<dbReference type="PANTHER" id="PTHR47099">
    <property type="entry name" value="METHYLCOBAMIDE:COM METHYLTRANSFERASE MTBA"/>
    <property type="match status" value="1"/>
</dbReference>
<dbReference type="AlphaFoldDB" id="A0A5D0RLK4"/>
<protein>
    <recommendedName>
        <fullName evidence="1">Uroporphyrinogen decarboxylase (URO-D) domain-containing protein</fullName>
    </recommendedName>
</protein>
<dbReference type="InterPro" id="IPR052024">
    <property type="entry name" value="Methanogen_methyltrans"/>
</dbReference>
<dbReference type="SUPFAM" id="SSF51726">
    <property type="entry name" value="UROD/MetE-like"/>
    <property type="match status" value="1"/>
</dbReference>
<dbReference type="InterPro" id="IPR038071">
    <property type="entry name" value="UROD/MetE-like_sf"/>
</dbReference>
<comment type="caution">
    <text evidence="2">The sequence shown here is derived from an EMBL/GenBank/DDBJ whole genome shotgun (WGS) entry which is preliminary data.</text>
</comment>
<keyword evidence="3" id="KW-1185">Reference proteome</keyword>
<dbReference type="Proteomes" id="UP000322080">
    <property type="component" value="Unassembled WGS sequence"/>
</dbReference>
<dbReference type="InterPro" id="IPR000257">
    <property type="entry name" value="Uroporphyrinogen_deCOase"/>
</dbReference>